<comment type="subcellular location">
    <subcellularLocation>
        <location evidence="1">Nucleus</location>
    </subcellularLocation>
</comment>
<organism evidence="4 5">
    <name type="scientific">Bombyx mandarina</name>
    <name type="common">Wild silk moth</name>
    <name type="synonym">Wild silkworm</name>
    <dbReference type="NCBI Taxonomy" id="7092"/>
    <lineage>
        <taxon>Eukaryota</taxon>
        <taxon>Metazoa</taxon>
        <taxon>Ecdysozoa</taxon>
        <taxon>Arthropoda</taxon>
        <taxon>Hexapoda</taxon>
        <taxon>Insecta</taxon>
        <taxon>Pterygota</taxon>
        <taxon>Neoptera</taxon>
        <taxon>Endopterygota</taxon>
        <taxon>Lepidoptera</taxon>
        <taxon>Glossata</taxon>
        <taxon>Ditrysia</taxon>
        <taxon>Bombycoidea</taxon>
        <taxon>Bombycidae</taxon>
        <taxon>Bombycinae</taxon>
        <taxon>Bombyx</taxon>
    </lineage>
</organism>
<reference evidence="5" key="1">
    <citation type="submission" date="2025-08" db="UniProtKB">
        <authorList>
            <consortium name="RefSeq"/>
        </authorList>
    </citation>
    <scope>IDENTIFICATION</scope>
    <source>
        <tissue evidence="5">Silk gland</tissue>
    </source>
</reference>
<sequence length="842" mass="91218">MSLFPAYSQDCAKVTETKISNIDEREVSPAGEEQLLASDNSTDEYPAPLQPPLQNDLTSPDFYLDTKFDPGNLRVSTLYYPGRPEYKAIGRVVGKKRKRRKSEERSFRYWEVNIPVADLSAELAARERALTQQLEKQPNDVALWLRFIDFQEAWRGPEAGLRAAERGAAECGEGECGEGEAGRAVRAARHRARAAHLDTHQLLRVLQQDAHDSAARAGPQRLEAWVRLLQEAGARGGAARGARHLQEALDRLRPLPPAYPHLLYVYGSYLSDAGLWEQLVLLMELVAAMNFPPAGFPPPPDPDRDAALEKQLHEFEDKVMGSGLPQHVVWARIERARGAAHWRPPAAPPALPLGADADPQRYPVAADVAALLLPVADPQHSFMLCVNLLRLAKVPLLPGAEYVERACGPAGLAAEESGGAGRGGAESLLPALRAARRLPPHHPARRRAAHAPDLVRLLLDPPHYFTDDAGYLSWVNSLWEACLSWTSGSRRLALLCWRLRWMHSLMLLLDPETESGAAECGRMRREARGVLARWAGEHALPYVLLAALEPRYGPRALRAALAPPCPPAVRLYAARGAGGGARGAVCAAVLGRREPCDPDATTLQLAYEHCAERCAELEKRWTEEGCEERDGAECALLPCEGAEWGAARVSLASPAQRRDILRDVLHYSALPNKSASHSRYCEQTACALAAGGAAGQLAPLFPHNVYIQLAARGAGAALSVPRPVTSHAAALARALPALLAALRSRWEPPDAERAYRACGAGGAGGAALGVCRLEAAPHCARPRTARALLAALDLLPAHKWVYVRGAAWGGAAVSELADALLHRELRLHTLLAELQQGPADST</sequence>
<gene>
    <name evidence="5" type="primary">LOC114251972</name>
</gene>
<dbReference type="GeneID" id="114251972"/>
<evidence type="ECO:0000256" key="3">
    <source>
        <dbReference type="ARBA" id="ARBA00023242"/>
    </source>
</evidence>
<comment type="similarity">
    <text evidence="2">Belongs to the NRDE2 family.</text>
</comment>
<dbReference type="GO" id="GO:1902369">
    <property type="term" value="P:negative regulation of RNA catabolic process"/>
    <property type="evidence" value="ECO:0007669"/>
    <property type="project" value="TreeGrafter"/>
</dbReference>
<dbReference type="PANTHER" id="PTHR13471">
    <property type="entry name" value="TETRATRICOPEPTIDE-LIKE HELICAL"/>
    <property type="match status" value="1"/>
</dbReference>
<dbReference type="Proteomes" id="UP000504629">
    <property type="component" value="Unplaced"/>
</dbReference>
<evidence type="ECO:0000256" key="2">
    <source>
        <dbReference type="ARBA" id="ARBA00009265"/>
    </source>
</evidence>
<dbReference type="GO" id="GO:0031048">
    <property type="term" value="P:regulatory ncRNA-mediated heterochromatin formation"/>
    <property type="evidence" value="ECO:0007669"/>
    <property type="project" value="TreeGrafter"/>
</dbReference>
<dbReference type="PANTHER" id="PTHR13471:SF0">
    <property type="entry name" value="NUCLEAR EXOSOME REGULATOR NRDE2"/>
    <property type="match status" value="1"/>
</dbReference>
<proteinExistence type="inferred from homology"/>
<dbReference type="KEGG" id="bman:114251972"/>
<keyword evidence="4" id="KW-1185">Reference proteome</keyword>
<protein>
    <submittedName>
        <fullName evidence="5">Uncharacterized protein LOC114251972</fullName>
    </submittedName>
</protein>
<evidence type="ECO:0000256" key="1">
    <source>
        <dbReference type="ARBA" id="ARBA00004123"/>
    </source>
</evidence>
<evidence type="ECO:0000313" key="4">
    <source>
        <dbReference type="Proteomes" id="UP000504629"/>
    </source>
</evidence>
<dbReference type="GO" id="GO:0071013">
    <property type="term" value="C:catalytic step 2 spliceosome"/>
    <property type="evidence" value="ECO:0007669"/>
    <property type="project" value="TreeGrafter"/>
</dbReference>
<dbReference type="AlphaFoldDB" id="A0A6J2KKZ0"/>
<dbReference type="OrthoDB" id="7493900at2759"/>
<name>A0A6J2KKZ0_BOMMA</name>
<evidence type="ECO:0000313" key="5">
    <source>
        <dbReference type="RefSeq" id="XP_028042228.1"/>
    </source>
</evidence>
<dbReference type="RefSeq" id="XP_028042228.1">
    <property type="nucleotide sequence ID" value="XM_028186427.1"/>
</dbReference>
<accession>A0A6J2KKZ0</accession>
<dbReference type="InterPro" id="IPR013633">
    <property type="entry name" value="NRDE-2"/>
</dbReference>
<keyword evidence="3" id="KW-0539">Nucleus</keyword>